<proteinExistence type="predicted"/>
<dbReference type="InterPro" id="IPR011992">
    <property type="entry name" value="EF-hand-dom_pair"/>
</dbReference>
<reference evidence="3" key="2">
    <citation type="submission" date="2015-07" db="EMBL/GenBank/DDBJ databases">
        <title>The genome sequence of Plasmodium falciparum IGH-CR14.</title>
        <authorList>
            <consortium name="The Broad Institute Genome Sequencing Platform"/>
            <person name="Volkman S.K."/>
            <person name="Neafsey D.E."/>
            <person name="Dash A.P."/>
            <person name="Chitnis C.E."/>
            <person name="Hartl D.L."/>
            <person name="Young S.K."/>
            <person name="Kodira C.D."/>
            <person name="Zeng Q."/>
            <person name="Koehrsen M."/>
            <person name="Godfrey P."/>
            <person name="Alvarado L."/>
            <person name="Berlin A."/>
            <person name="Borenstein D."/>
            <person name="Chen Z."/>
            <person name="Engels R."/>
            <person name="Freedman E."/>
            <person name="Gellesch M."/>
            <person name="Goldberg J."/>
            <person name="Griggs A."/>
            <person name="Gujja S."/>
            <person name="Heiman D."/>
            <person name="Hepburn T."/>
            <person name="Howarth C."/>
            <person name="Jen D."/>
            <person name="Larson L."/>
            <person name="Lewis B."/>
            <person name="Mehta T."/>
            <person name="Park D."/>
            <person name="Pearson M."/>
            <person name="Roberts A."/>
            <person name="Saif S."/>
            <person name="Shea T."/>
            <person name="Shenoy N."/>
            <person name="Sisk P."/>
            <person name="Stolte C."/>
            <person name="Sykes S."/>
            <person name="Walk T."/>
            <person name="White J."/>
            <person name="Yandava C."/>
            <person name="Wirth D.F."/>
            <person name="Nusbaum C."/>
            <person name="Birren B."/>
        </authorList>
    </citation>
    <scope>NUCLEOTIDE SEQUENCE [LARGE SCALE GENOMIC DNA]</scope>
    <source>
        <strain evidence="3">IGH-CR14</strain>
    </source>
</reference>
<evidence type="ECO:0000313" key="2">
    <source>
        <dbReference type="EMBL" id="KNG75064.1"/>
    </source>
</evidence>
<evidence type="ECO:0000313" key="3">
    <source>
        <dbReference type="Proteomes" id="UP000054562"/>
    </source>
</evidence>
<dbReference type="AlphaFoldDB" id="A0A0L1I612"/>
<feature type="compositionally biased region" description="Basic and acidic residues" evidence="1">
    <location>
        <begin position="52"/>
        <end position="62"/>
    </location>
</feature>
<accession>A0A0L1I612</accession>
<dbReference type="EMBL" id="GG665024">
    <property type="protein sequence ID" value="KNG75064.1"/>
    <property type="molecule type" value="Genomic_DNA"/>
</dbReference>
<evidence type="ECO:0000256" key="1">
    <source>
        <dbReference type="SAM" id="MobiDB-lite"/>
    </source>
</evidence>
<dbReference type="SUPFAM" id="SSF47473">
    <property type="entry name" value="EF-hand"/>
    <property type="match status" value="1"/>
</dbReference>
<protein>
    <submittedName>
        <fullName evidence="2">Uncharacterized protein</fullName>
    </submittedName>
</protein>
<feature type="compositionally biased region" description="Basic and acidic residues" evidence="1">
    <location>
        <begin position="72"/>
        <end position="112"/>
    </location>
</feature>
<reference evidence="3" key="1">
    <citation type="submission" date="2015-07" db="EMBL/GenBank/DDBJ databases">
        <title>Annotation of Plasmodium falciparum IGH-CR14.</title>
        <authorList>
            <consortium name="The Broad Institute Genome Sequencing Platform"/>
            <person name="Volkman S.K."/>
            <person name="Neafsey D.E."/>
            <person name="Dash A.P."/>
            <person name="Chitnis C.E."/>
            <person name="Hartl D.L."/>
            <person name="Young S.K."/>
            <person name="Zeng Q."/>
            <person name="Koehrsen M."/>
            <person name="Alvarado L."/>
            <person name="Berlin A."/>
            <person name="Borenstein D."/>
            <person name="Chapman S.B."/>
            <person name="Chen Z."/>
            <person name="Engels R."/>
            <person name="Freedman E."/>
            <person name="Gellesch M."/>
            <person name="Goldberg J."/>
            <person name="Griggs A."/>
            <person name="Gujja S."/>
            <person name="Heilman E.R."/>
            <person name="Heiman D.I."/>
            <person name="Howarth C."/>
            <person name="Jen D."/>
            <person name="Larson L."/>
            <person name="Mehta T."/>
            <person name="Neiman D."/>
            <person name="Park D."/>
            <person name="Pearson M."/>
            <person name="Roberts A."/>
            <person name="Saif S."/>
            <person name="Shea T."/>
            <person name="Shenoy N."/>
            <person name="Sisk P."/>
            <person name="Stolte C."/>
            <person name="Sykes S."/>
            <person name="Walk T."/>
            <person name="White J."/>
            <person name="Yandava C."/>
            <person name="Haas B."/>
            <person name="Henn M.R."/>
            <person name="Nusbaum C."/>
            <person name="Birren B."/>
        </authorList>
    </citation>
    <scope>NUCLEOTIDE SEQUENCE [LARGE SCALE GENOMIC DNA]</scope>
    <source>
        <strain evidence="3">IGH-CR14</strain>
    </source>
</reference>
<dbReference type="Proteomes" id="UP000054562">
    <property type="component" value="Unassembled WGS sequence"/>
</dbReference>
<feature type="region of interest" description="Disordered" evidence="1">
    <location>
        <begin position="52"/>
        <end position="112"/>
    </location>
</feature>
<organism evidence="2 3">
    <name type="scientific">Plasmodium falciparum IGH-CR14</name>
    <dbReference type="NCBI Taxonomy" id="580059"/>
    <lineage>
        <taxon>Eukaryota</taxon>
        <taxon>Sar</taxon>
        <taxon>Alveolata</taxon>
        <taxon>Apicomplexa</taxon>
        <taxon>Aconoidasida</taxon>
        <taxon>Haemosporida</taxon>
        <taxon>Plasmodiidae</taxon>
        <taxon>Plasmodium</taxon>
        <taxon>Plasmodium (Laverania)</taxon>
    </lineage>
</organism>
<gene>
    <name evidence="2" type="ORF">PFMG_01259</name>
</gene>
<dbReference type="Gene3D" id="1.10.238.10">
    <property type="entry name" value="EF-hand"/>
    <property type="match status" value="1"/>
</dbReference>
<sequence>MKTKAKIYGDITKKISEKNKELNLKVKNFVPYNFSMGTELKKHEEYLKIQMDEMKKKEEEEKRKRREEEEEEQKKRKEEEEEEQKKRKEEEEKIEKKKKEEEEEKRKKEEQELLEEKDIKNNETFEEKKIRLVKELMKEVNNLPLTQNKLNKLKNMGDIKKDELVTFVKTLMLNEQEAFENMKTFFEIWDIMKTGYMHKNLIISILKQFGDNLTEEESNYIQKELNQMSESNISYVKLLKKWIYGTEE</sequence>
<name>A0A0L1I612_PLAFA</name>